<name>A0A9K3HVI8_HELAN</name>
<proteinExistence type="predicted"/>
<reference evidence="1" key="2">
    <citation type="submission" date="2020-06" db="EMBL/GenBank/DDBJ databases">
        <title>Helianthus annuus Genome sequencing and assembly Release 2.</title>
        <authorList>
            <person name="Gouzy J."/>
            <person name="Langlade N."/>
            <person name="Munos S."/>
        </authorList>
    </citation>
    <scope>NUCLEOTIDE SEQUENCE</scope>
    <source>
        <tissue evidence="1">Leaves</tissue>
    </source>
</reference>
<dbReference type="Gramene" id="mRNA:HanXRQr2_Chr10g0425411">
    <property type="protein sequence ID" value="CDS:HanXRQr2_Chr10g0425411.1"/>
    <property type="gene ID" value="HanXRQr2_Chr10g0425411"/>
</dbReference>
<accession>A0A9K3HVI8</accession>
<dbReference type="EMBL" id="MNCJ02000325">
    <property type="protein sequence ID" value="KAF5785170.1"/>
    <property type="molecule type" value="Genomic_DNA"/>
</dbReference>
<evidence type="ECO:0000313" key="2">
    <source>
        <dbReference type="Proteomes" id="UP000215914"/>
    </source>
</evidence>
<comment type="caution">
    <text evidence="1">The sequence shown here is derived from an EMBL/GenBank/DDBJ whole genome shotgun (WGS) entry which is preliminary data.</text>
</comment>
<organism evidence="1 2">
    <name type="scientific">Helianthus annuus</name>
    <name type="common">Common sunflower</name>
    <dbReference type="NCBI Taxonomy" id="4232"/>
    <lineage>
        <taxon>Eukaryota</taxon>
        <taxon>Viridiplantae</taxon>
        <taxon>Streptophyta</taxon>
        <taxon>Embryophyta</taxon>
        <taxon>Tracheophyta</taxon>
        <taxon>Spermatophyta</taxon>
        <taxon>Magnoliopsida</taxon>
        <taxon>eudicotyledons</taxon>
        <taxon>Gunneridae</taxon>
        <taxon>Pentapetalae</taxon>
        <taxon>asterids</taxon>
        <taxon>campanulids</taxon>
        <taxon>Asterales</taxon>
        <taxon>Asteraceae</taxon>
        <taxon>Asteroideae</taxon>
        <taxon>Heliantheae alliance</taxon>
        <taxon>Heliantheae</taxon>
        <taxon>Helianthus</taxon>
    </lineage>
</organism>
<protein>
    <submittedName>
        <fullName evidence="1">Uncharacterized protein</fullName>
    </submittedName>
</protein>
<keyword evidence="2" id="KW-1185">Reference proteome</keyword>
<sequence length="106" mass="12195">MDINVLKSSGGKQSSYAKAISGTLSQPSLEPIVFCPLTMLESREKIVLIKLEYVEKVKQIFQKHLYGFFVGTVCSLAWVRVNLYKIGIWSWWLRRLVEEKEGERDG</sequence>
<dbReference type="AlphaFoldDB" id="A0A9K3HVI8"/>
<dbReference type="Proteomes" id="UP000215914">
    <property type="component" value="Unassembled WGS sequence"/>
</dbReference>
<evidence type="ECO:0000313" key="1">
    <source>
        <dbReference type="EMBL" id="KAF5785170.1"/>
    </source>
</evidence>
<gene>
    <name evidence="1" type="ORF">HanXRQr2_Chr10g0425411</name>
</gene>
<reference evidence="1" key="1">
    <citation type="journal article" date="2017" name="Nature">
        <title>The sunflower genome provides insights into oil metabolism, flowering and Asterid evolution.</title>
        <authorList>
            <person name="Badouin H."/>
            <person name="Gouzy J."/>
            <person name="Grassa C.J."/>
            <person name="Murat F."/>
            <person name="Staton S.E."/>
            <person name="Cottret L."/>
            <person name="Lelandais-Briere C."/>
            <person name="Owens G.L."/>
            <person name="Carrere S."/>
            <person name="Mayjonade B."/>
            <person name="Legrand L."/>
            <person name="Gill N."/>
            <person name="Kane N.C."/>
            <person name="Bowers J.E."/>
            <person name="Hubner S."/>
            <person name="Bellec A."/>
            <person name="Berard A."/>
            <person name="Berges H."/>
            <person name="Blanchet N."/>
            <person name="Boniface M.C."/>
            <person name="Brunel D."/>
            <person name="Catrice O."/>
            <person name="Chaidir N."/>
            <person name="Claudel C."/>
            <person name="Donnadieu C."/>
            <person name="Faraut T."/>
            <person name="Fievet G."/>
            <person name="Helmstetter N."/>
            <person name="King M."/>
            <person name="Knapp S.J."/>
            <person name="Lai Z."/>
            <person name="Le Paslier M.C."/>
            <person name="Lippi Y."/>
            <person name="Lorenzon L."/>
            <person name="Mandel J.R."/>
            <person name="Marage G."/>
            <person name="Marchand G."/>
            <person name="Marquand E."/>
            <person name="Bret-Mestries E."/>
            <person name="Morien E."/>
            <person name="Nambeesan S."/>
            <person name="Nguyen T."/>
            <person name="Pegot-Espagnet P."/>
            <person name="Pouilly N."/>
            <person name="Raftis F."/>
            <person name="Sallet E."/>
            <person name="Schiex T."/>
            <person name="Thomas J."/>
            <person name="Vandecasteele C."/>
            <person name="Vares D."/>
            <person name="Vear F."/>
            <person name="Vautrin S."/>
            <person name="Crespi M."/>
            <person name="Mangin B."/>
            <person name="Burke J.M."/>
            <person name="Salse J."/>
            <person name="Munos S."/>
            <person name="Vincourt P."/>
            <person name="Rieseberg L.H."/>
            <person name="Langlade N.B."/>
        </authorList>
    </citation>
    <scope>NUCLEOTIDE SEQUENCE</scope>
    <source>
        <tissue evidence="1">Leaves</tissue>
    </source>
</reference>